<sequence>MFQLDIDRSARGAPVETLHKIVGGWGLVITVQSSGDLEAIIGAIVGAAPRLSEDHEVRADGLIVSRVGYYRIFWGAVRYPAGSLAILAPLPLHENQDPRDWIRHFRIEVLDPIQALSHQGYAVGGGGDGMVTEREFCQAFKTAYV</sequence>
<evidence type="ECO:0000313" key="1">
    <source>
        <dbReference type="EMBL" id="PWR10181.1"/>
    </source>
</evidence>
<reference evidence="1 2" key="1">
    <citation type="submission" date="2018-05" db="EMBL/GenBank/DDBJ databases">
        <title>Micromonospora atacamensis sp. nov., a novel actinobacteria isolated from high altitude Atacama Desert soil.</title>
        <authorList>
            <person name="Carro L."/>
            <person name="Golinska P."/>
            <person name="Klenk H.-P."/>
            <person name="Goodfellow M."/>
        </authorList>
    </citation>
    <scope>NUCLEOTIDE SEQUENCE [LARGE SCALE GENOMIC DNA]</scope>
    <source>
        <strain evidence="1 2">5R2A7</strain>
    </source>
</reference>
<keyword evidence="2" id="KW-1185">Reference proteome</keyword>
<dbReference type="RefSeq" id="WP_109817127.1">
    <property type="nucleotide sequence ID" value="NZ_QGKR01000162.1"/>
</dbReference>
<dbReference type="EMBL" id="QGKR01000162">
    <property type="protein sequence ID" value="PWR10181.1"/>
    <property type="molecule type" value="Genomic_DNA"/>
</dbReference>
<proteinExistence type="predicted"/>
<name>A0A317D5K0_9ACTN</name>
<protein>
    <submittedName>
        <fullName evidence="1">Uncharacterized protein</fullName>
    </submittedName>
</protein>
<dbReference type="OrthoDB" id="3401328at2"/>
<comment type="caution">
    <text evidence="1">The sequence shown here is derived from an EMBL/GenBank/DDBJ whole genome shotgun (WGS) entry which is preliminary data.</text>
</comment>
<evidence type="ECO:0000313" key="2">
    <source>
        <dbReference type="Proteomes" id="UP000245410"/>
    </source>
</evidence>
<dbReference type="AlphaFoldDB" id="A0A317D5K0"/>
<organism evidence="1 2">
    <name type="scientific">Micromonospora acroterricola</name>
    <dbReference type="NCBI Taxonomy" id="2202421"/>
    <lineage>
        <taxon>Bacteria</taxon>
        <taxon>Bacillati</taxon>
        <taxon>Actinomycetota</taxon>
        <taxon>Actinomycetes</taxon>
        <taxon>Micromonosporales</taxon>
        <taxon>Micromonosporaceae</taxon>
        <taxon>Micromonospora</taxon>
    </lineage>
</organism>
<accession>A0A317D5K0</accession>
<gene>
    <name evidence="1" type="ORF">DKT68_09910</name>
</gene>
<dbReference type="Proteomes" id="UP000245410">
    <property type="component" value="Unassembled WGS sequence"/>
</dbReference>